<evidence type="ECO:0000313" key="10">
    <source>
        <dbReference type="EMBL" id="KOO51158.1"/>
    </source>
</evidence>
<keyword evidence="7 8" id="KW-0413">Isomerase</keyword>
<comment type="subunit">
    <text evidence="8">Homodimer.</text>
</comment>
<accession>A0A0M0LKB9</accession>
<evidence type="ECO:0000256" key="1">
    <source>
        <dbReference type="ARBA" id="ARBA00000083"/>
    </source>
</evidence>
<evidence type="ECO:0000256" key="6">
    <source>
        <dbReference type="ARBA" id="ARBA00023027"/>
    </source>
</evidence>
<dbReference type="InterPro" id="IPR005886">
    <property type="entry name" value="UDP_G4E"/>
</dbReference>
<dbReference type="PATRIC" id="fig|263475.3.peg.556"/>
<sequence>MNILVTGGAGYIGSHICIELIQAGHEIIIVDNFINSNMEVINRMQAITKKKITCLSVDISLKEDLEKVFQNYSIDSVIHLAGSKSVPESLLNPIKYYLQNLVSTIQLVELMNKYKVRQFVFSSSATVYGTPEQCPIPETASLNTTNPYGTTKLAVEKFLYEFAQSNQSFSIVSLRYFNPIGAHESGMIGEDPFSIPNNLMPYITQVATGKLPYLNIYGNDYPTLDGTGIRDYIHVVDLAKGHVKALESLKGKNGWKVFNLGTGEGYSVLQVVKTFEYVSGIPIKYHISDRREGDVAISYADATKAKQQLDWVAEKTLEDMCRDAWRWQRNNPNGYKVRNLEENQLLYITDL</sequence>
<dbReference type="OrthoDB" id="9771073at2"/>
<dbReference type="Gene3D" id="3.40.50.720">
    <property type="entry name" value="NAD(P)-binding Rossmann-like Domain"/>
    <property type="match status" value="1"/>
</dbReference>
<dbReference type="InterPro" id="IPR016040">
    <property type="entry name" value="NAD(P)-bd_dom"/>
</dbReference>
<dbReference type="EMBL" id="LILB01000001">
    <property type="protein sequence ID" value="KOO51158.1"/>
    <property type="molecule type" value="Genomic_DNA"/>
</dbReference>
<evidence type="ECO:0000256" key="7">
    <source>
        <dbReference type="ARBA" id="ARBA00023235"/>
    </source>
</evidence>
<dbReference type="UniPathway" id="UPA00214"/>
<gene>
    <name evidence="10" type="ORF">AMD00_01215</name>
</gene>
<evidence type="ECO:0000256" key="2">
    <source>
        <dbReference type="ARBA" id="ARBA00001911"/>
    </source>
</evidence>
<dbReference type="GO" id="GO:0005829">
    <property type="term" value="C:cytosol"/>
    <property type="evidence" value="ECO:0007669"/>
    <property type="project" value="TreeGrafter"/>
</dbReference>
<evidence type="ECO:0000256" key="5">
    <source>
        <dbReference type="ARBA" id="ARBA00018569"/>
    </source>
</evidence>
<dbReference type="NCBIfam" id="TIGR01179">
    <property type="entry name" value="galE"/>
    <property type="match status" value="1"/>
</dbReference>
<dbReference type="Proteomes" id="UP000036867">
    <property type="component" value="Unassembled WGS sequence"/>
</dbReference>
<dbReference type="SUPFAM" id="SSF51735">
    <property type="entry name" value="NAD(P)-binding Rossmann-fold domains"/>
    <property type="match status" value="1"/>
</dbReference>
<evidence type="ECO:0000259" key="9">
    <source>
        <dbReference type="Pfam" id="PF16363"/>
    </source>
</evidence>
<comment type="caution">
    <text evidence="10">The sequence shown here is derived from an EMBL/GenBank/DDBJ whole genome shotgun (WGS) entry which is preliminary data.</text>
</comment>
<dbReference type="InterPro" id="IPR036291">
    <property type="entry name" value="NAD(P)-bd_dom_sf"/>
</dbReference>
<evidence type="ECO:0000256" key="8">
    <source>
        <dbReference type="RuleBase" id="RU366046"/>
    </source>
</evidence>
<comment type="similarity">
    <text evidence="3 8">Belongs to the NAD(P)-dependent epimerase/dehydratase family.</text>
</comment>
<keyword evidence="11" id="KW-1185">Reference proteome</keyword>
<organism evidence="10 11">
    <name type="scientific">Viridibacillus arvi</name>
    <dbReference type="NCBI Taxonomy" id="263475"/>
    <lineage>
        <taxon>Bacteria</taxon>
        <taxon>Bacillati</taxon>
        <taxon>Bacillota</taxon>
        <taxon>Bacilli</taxon>
        <taxon>Bacillales</taxon>
        <taxon>Caryophanaceae</taxon>
        <taxon>Viridibacillus</taxon>
    </lineage>
</organism>
<comment type="cofactor">
    <cofactor evidence="2 8">
        <name>NAD(+)</name>
        <dbReference type="ChEBI" id="CHEBI:57540"/>
    </cofactor>
</comment>
<keyword evidence="8" id="KW-0119">Carbohydrate metabolism</keyword>
<evidence type="ECO:0000256" key="3">
    <source>
        <dbReference type="ARBA" id="ARBA00007637"/>
    </source>
</evidence>
<dbReference type="STRING" id="263475.AMD00_01215"/>
<dbReference type="PRINTS" id="PR01713">
    <property type="entry name" value="NUCEPIMERASE"/>
</dbReference>
<dbReference type="AlphaFoldDB" id="A0A0M0LKB9"/>
<comment type="catalytic activity">
    <reaction evidence="1 8">
        <text>UDP-alpha-D-glucose = UDP-alpha-D-galactose</text>
        <dbReference type="Rhea" id="RHEA:22168"/>
        <dbReference type="ChEBI" id="CHEBI:58885"/>
        <dbReference type="ChEBI" id="CHEBI:66914"/>
        <dbReference type="EC" id="5.1.3.2"/>
    </reaction>
</comment>
<dbReference type="PANTHER" id="PTHR43725">
    <property type="entry name" value="UDP-GLUCOSE 4-EPIMERASE"/>
    <property type="match status" value="1"/>
</dbReference>
<reference evidence="11" key="1">
    <citation type="submission" date="2015-08" db="EMBL/GenBank/DDBJ databases">
        <title>Fjat-10028 dsm 16317.</title>
        <authorList>
            <person name="Liu B."/>
            <person name="Wang J."/>
            <person name="Zhu Y."/>
            <person name="Liu G."/>
            <person name="Chen Q."/>
            <person name="Chen Z."/>
            <person name="Lan J."/>
            <person name="Che J."/>
            <person name="Ge C."/>
            <person name="Shi H."/>
            <person name="Pan Z."/>
            <person name="Liu X."/>
        </authorList>
    </citation>
    <scope>NUCLEOTIDE SEQUENCE [LARGE SCALE GENOMIC DNA]</scope>
    <source>
        <strain evidence="11">DSM 16317</strain>
    </source>
</reference>
<evidence type="ECO:0000256" key="4">
    <source>
        <dbReference type="ARBA" id="ARBA00013189"/>
    </source>
</evidence>
<dbReference type="GO" id="GO:0003978">
    <property type="term" value="F:UDP-glucose 4-epimerase activity"/>
    <property type="evidence" value="ECO:0007669"/>
    <property type="project" value="UniProtKB-UniRule"/>
</dbReference>
<evidence type="ECO:0000313" key="11">
    <source>
        <dbReference type="Proteomes" id="UP000036867"/>
    </source>
</evidence>
<proteinExistence type="inferred from homology"/>
<dbReference type="GO" id="GO:0006012">
    <property type="term" value="P:galactose metabolic process"/>
    <property type="evidence" value="ECO:0007669"/>
    <property type="project" value="UniProtKB-UniPathway"/>
</dbReference>
<protein>
    <recommendedName>
        <fullName evidence="5 8">UDP-glucose 4-epimerase</fullName>
        <ecNumber evidence="4 8">5.1.3.2</ecNumber>
    </recommendedName>
</protein>
<dbReference type="Pfam" id="PF16363">
    <property type="entry name" value="GDP_Man_Dehyd"/>
    <property type="match status" value="1"/>
</dbReference>
<dbReference type="Gene3D" id="3.90.25.10">
    <property type="entry name" value="UDP-galactose 4-epimerase, domain 1"/>
    <property type="match status" value="1"/>
</dbReference>
<dbReference type="RefSeq" id="WP_053415283.1">
    <property type="nucleotide sequence ID" value="NZ_LILB01000001.1"/>
</dbReference>
<dbReference type="CDD" id="cd05247">
    <property type="entry name" value="UDP_G4E_1_SDR_e"/>
    <property type="match status" value="1"/>
</dbReference>
<dbReference type="PANTHER" id="PTHR43725:SF47">
    <property type="entry name" value="UDP-GLUCOSE 4-EPIMERASE"/>
    <property type="match status" value="1"/>
</dbReference>
<dbReference type="NCBIfam" id="NF007956">
    <property type="entry name" value="PRK10675.1"/>
    <property type="match status" value="1"/>
</dbReference>
<dbReference type="EC" id="5.1.3.2" evidence="4 8"/>
<dbReference type="GeneID" id="301134740"/>
<feature type="domain" description="NAD(P)-binding" evidence="9">
    <location>
        <begin position="4"/>
        <end position="323"/>
    </location>
</feature>
<keyword evidence="6 8" id="KW-0520">NAD</keyword>
<comment type="pathway">
    <text evidence="8">Carbohydrate metabolism; galactose metabolism.</text>
</comment>
<name>A0A0M0LKB9_9BACL</name>